<gene>
    <name evidence="1" type="ORF">QTG54_001354</name>
</gene>
<keyword evidence="2" id="KW-1185">Reference proteome</keyword>
<accession>A0AAD8YLN1</accession>
<organism evidence="1 2">
    <name type="scientific">Skeletonema marinoi</name>
    <dbReference type="NCBI Taxonomy" id="267567"/>
    <lineage>
        <taxon>Eukaryota</taxon>
        <taxon>Sar</taxon>
        <taxon>Stramenopiles</taxon>
        <taxon>Ochrophyta</taxon>
        <taxon>Bacillariophyta</taxon>
        <taxon>Coscinodiscophyceae</taxon>
        <taxon>Thalassiosirophycidae</taxon>
        <taxon>Thalassiosirales</taxon>
        <taxon>Skeletonemataceae</taxon>
        <taxon>Skeletonema</taxon>
        <taxon>Skeletonema marinoi-dohrnii complex</taxon>
    </lineage>
</organism>
<reference evidence="1" key="1">
    <citation type="submission" date="2023-06" db="EMBL/GenBank/DDBJ databases">
        <title>Survivors Of The Sea: Transcriptome response of Skeletonema marinoi to long-term dormancy.</title>
        <authorList>
            <person name="Pinder M.I.M."/>
            <person name="Kourtchenko O."/>
            <person name="Robertson E.K."/>
            <person name="Larsson T."/>
            <person name="Maumus F."/>
            <person name="Osuna-Cruz C.M."/>
            <person name="Vancaester E."/>
            <person name="Stenow R."/>
            <person name="Vandepoele K."/>
            <person name="Ploug H."/>
            <person name="Bruchert V."/>
            <person name="Godhe A."/>
            <person name="Topel M."/>
        </authorList>
    </citation>
    <scope>NUCLEOTIDE SEQUENCE</scope>
    <source>
        <strain evidence="1">R05AC</strain>
    </source>
</reference>
<evidence type="ECO:0000313" key="1">
    <source>
        <dbReference type="EMBL" id="KAK1747391.1"/>
    </source>
</evidence>
<dbReference type="EMBL" id="JATAAI010000002">
    <property type="protein sequence ID" value="KAK1747391.1"/>
    <property type="molecule type" value="Genomic_DNA"/>
</dbReference>
<dbReference type="Proteomes" id="UP001224775">
    <property type="component" value="Unassembled WGS sequence"/>
</dbReference>
<name>A0AAD8YLN1_9STRA</name>
<protein>
    <submittedName>
        <fullName evidence="1">Uncharacterized protein</fullName>
    </submittedName>
</protein>
<sequence>MGGDDAIDEERVTLCCALCCANCGFYGTEDCIGCSGKAGLCCLNCEFCCKPGAPCLPCCCCGPAIECDGCSILNVQSHCCCMVATAALPCNDEVPVAVTILGCTIFPKCGCCVPVGEIMNR</sequence>
<dbReference type="AlphaFoldDB" id="A0AAD8YLN1"/>
<comment type="caution">
    <text evidence="1">The sequence shown here is derived from an EMBL/GenBank/DDBJ whole genome shotgun (WGS) entry which is preliminary data.</text>
</comment>
<evidence type="ECO:0000313" key="2">
    <source>
        <dbReference type="Proteomes" id="UP001224775"/>
    </source>
</evidence>
<proteinExistence type="predicted"/>